<evidence type="ECO:0000313" key="1">
    <source>
        <dbReference type="EMBL" id="KAK8564596.1"/>
    </source>
</evidence>
<reference evidence="1 2" key="1">
    <citation type="journal article" date="2024" name="G3 (Bethesda)">
        <title>Genome assembly of Hibiscus sabdariffa L. provides insights into metabolisms of medicinal natural products.</title>
        <authorList>
            <person name="Kim T."/>
        </authorList>
    </citation>
    <scope>NUCLEOTIDE SEQUENCE [LARGE SCALE GENOMIC DNA]</scope>
    <source>
        <strain evidence="1">TK-2024</strain>
        <tissue evidence="1">Old leaves</tissue>
    </source>
</reference>
<sequence length="74" mass="7496">MSLSSRHSQILGSSQDAEVGGYRVHPSVSAHYGGQYSSIYGTAALSATQQVPAASSKGAGASALEARNAYAPLL</sequence>
<organism evidence="1 2">
    <name type="scientific">Hibiscus sabdariffa</name>
    <name type="common">roselle</name>
    <dbReference type="NCBI Taxonomy" id="183260"/>
    <lineage>
        <taxon>Eukaryota</taxon>
        <taxon>Viridiplantae</taxon>
        <taxon>Streptophyta</taxon>
        <taxon>Embryophyta</taxon>
        <taxon>Tracheophyta</taxon>
        <taxon>Spermatophyta</taxon>
        <taxon>Magnoliopsida</taxon>
        <taxon>eudicotyledons</taxon>
        <taxon>Gunneridae</taxon>
        <taxon>Pentapetalae</taxon>
        <taxon>rosids</taxon>
        <taxon>malvids</taxon>
        <taxon>Malvales</taxon>
        <taxon>Malvaceae</taxon>
        <taxon>Malvoideae</taxon>
        <taxon>Hibiscus</taxon>
    </lineage>
</organism>
<accession>A0ABR2ERE8</accession>
<dbReference type="EMBL" id="JBBPBM010000011">
    <property type="protein sequence ID" value="KAK8564596.1"/>
    <property type="molecule type" value="Genomic_DNA"/>
</dbReference>
<protein>
    <submittedName>
        <fullName evidence="1">Uncharacterized protein</fullName>
    </submittedName>
</protein>
<keyword evidence="2" id="KW-1185">Reference proteome</keyword>
<comment type="caution">
    <text evidence="1">The sequence shown here is derived from an EMBL/GenBank/DDBJ whole genome shotgun (WGS) entry which is preliminary data.</text>
</comment>
<dbReference type="Proteomes" id="UP001472677">
    <property type="component" value="Unassembled WGS sequence"/>
</dbReference>
<proteinExistence type="predicted"/>
<gene>
    <name evidence="1" type="ORF">V6N12_036716</name>
</gene>
<evidence type="ECO:0000313" key="2">
    <source>
        <dbReference type="Proteomes" id="UP001472677"/>
    </source>
</evidence>
<name>A0ABR2ERE8_9ROSI</name>